<keyword evidence="2" id="KW-1185">Reference proteome</keyword>
<organism evidence="1 2">
    <name type="scientific">Bacteroides fluxus YIT 12057</name>
    <dbReference type="NCBI Taxonomy" id="763034"/>
    <lineage>
        <taxon>Bacteria</taxon>
        <taxon>Pseudomonadati</taxon>
        <taxon>Bacteroidota</taxon>
        <taxon>Bacteroidia</taxon>
        <taxon>Bacteroidales</taxon>
        <taxon>Bacteroidaceae</taxon>
        <taxon>Bacteroides</taxon>
    </lineage>
</organism>
<dbReference type="AlphaFoldDB" id="F3PW25"/>
<dbReference type="EMBL" id="AFBN01000094">
    <property type="protein sequence ID" value="EGF52603.1"/>
    <property type="molecule type" value="Genomic_DNA"/>
</dbReference>
<sequence length="48" mass="5545">MENKEKEGIQPAFSVIEQKLLLFLPGKAKTSCNEQNETTDYEYYTNSN</sequence>
<accession>F3PW25</accession>
<dbReference type="Proteomes" id="UP000003416">
    <property type="component" value="Unassembled WGS sequence"/>
</dbReference>
<protein>
    <submittedName>
        <fullName evidence="1">Uncharacterized protein</fullName>
    </submittedName>
</protein>
<reference evidence="1 2" key="1">
    <citation type="submission" date="2011-02" db="EMBL/GenBank/DDBJ databases">
        <authorList>
            <person name="Weinstock G."/>
            <person name="Sodergren E."/>
            <person name="Clifton S."/>
            <person name="Fulton L."/>
            <person name="Fulton B."/>
            <person name="Courtney L."/>
            <person name="Fronick C."/>
            <person name="Harrison M."/>
            <person name="Strong C."/>
            <person name="Farmer C."/>
            <person name="Delahaunty K."/>
            <person name="Markovic C."/>
            <person name="Hall O."/>
            <person name="Minx P."/>
            <person name="Tomlinson C."/>
            <person name="Mitreva M."/>
            <person name="Hou S."/>
            <person name="Chen J."/>
            <person name="Wollam A."/>
            <person name="Pepin K.H."/>
            <person name="Johnson M."/>
            <person name="Bhonagiri V."/>
            <person name="Zhang X."/>
            <person name="Suruliraj S."/>
            <person name="Warren W."/>
            <person name="Chinwalla A."/>
            <person name="Mardis E.R."/>
            <person name="Wilson R.K."/>
        </authorList>
    </citation>
    <scope>NUCLEOTIDE SEQUENCE [LARGE SCALE GENOMIC DNA]</scope>
    <source>
        <strain evidence="1 2">YIT 12057</strain>
    </source>
</reference>
<evidence type="ECO:0000313" key="1">
    <source>
        <dbReference type="EMBL" id="EGF52603.1"/>
    </source>
</evidence>
<gene>
    <name evidence="1" type="ORF">HMPREF9446_02956</name>
</gene>
<comment type="caution">
    <text evidence="1">The sequence shown here is derived from an EMBL/GenBank/DDBJ whole genome shotgun (WGS) entry which is preliminary data.</text>
</comment>
<dbReference type="STRING" id="763034.HMPREF9446_02956"/>
<evidence type="ECO:0000313" key="2">
    <source>
        <dbReference type="Proteomes" id="UP000003416"/>
    </source>
</evidence>
<dbReference type="HOGENOM" id="CLU_3149430_0_0_10"/>
<proteinExistence type="predicted"/>
<name>F3PW25_9BACE</name>